<keyword evidence="3" id="KW-0902">Two-component regulatory system</keyword>
<protein>
    <recommendedName>
        <fullName evidence="4">Signal transduction histidine kinase osmosensitive K+ channel sensor N-terminal domain-containing protein</fullName>
    </recommendedName>
</protein>
<dbReference type="Gene3D" id="3.40.50.620">
    <property type="entry name" value="HUPs"/>
    <property type="match status" value="2"/>
</dbReference>
<reference evidence="5 6" key="1">
    <citation type="submission" date="2016-04" db="EMBL/GenBank/DDBJ databases">
        <authorList>
            <person name="Evans L.H."/>
            <person name="Alamgir A."/>
            <person name="Owens N."/>
            <person name="Weber N.D."/>
            <person name="Virtaneva K."/>
            <person name="Barbian K."/>
            <person name="Babar A."/>
            <person name="Rosenke K."/>
        </authorList>
    </citation>
    <scope>NUCLEOTIDE SEQUENCE [LARGE SCALE GENOMIC DNA]</scope>
    <source>
        <strain evidence="5 6">LMa1</strain>
    </source>
</reference>
<comment type="caution">
    <text evidence="5">The sequence shown here is derived from an EMBL/GenBank/DDBJ whole genome shotgun (WGS) entry which is preliminary data.</text>
</comment>
<evidence type="ECO:0000256" key="1">
    <source>
        <dbReference type="ARBA" id="ARBA00022679"/>
    </source>
</evidence>
<keyword evidence="6" id="KW-1185">Reference proteome</keyword>
<accession>A0A1B7LI25</accession>
<dbReference type="InterPro" id="IPR014729">
    <property type="entry name" value="Rossmann-like_a/b/a_fold"/>
</dbReference>
<dbReference type="FunFam" id="3.40.50.300:FF:000483">
    <property type="entry name" value="Sensor histidine kinase KdpD"/>
    <property type="match status" value="1"/>
</dbReference>
<dbReference type="PANTHER" id="PTHR45569">
    <property type="entry name" value="SENSOR PROTEIN KDPD"/>
    <property type="match status" value="1"/>
</dbReference>
<evidence type="ECO:0000259" key="4">
    <source>
        <dbReference type="Pfam" id="PF02702"/>
    </source>
</evidence>
<dbReference type="GO" id="GO:0005886">
    <property type="term" value="C:plasma membrane"/>
    <property type="evidence" value="ECO:0007669"/>
    <property type="project" value="TreeGrafter"/>
</dbReference>
<sequence length="778" mass="87570">MIFYTAWPGQDYFDQRTMPDHFHGGLFMRNGIKKTGRLKILLGVARGAGKTSRLLEEGTEMSRSGTDVVVGVAQCGEEETARPECRLERLPLPDTASGEAELDVAAVIKRRPQVVLIDDLAHRAALDGQLYRWQQVERILDEGIDVLATVDVEQLEGMQPLIKEITGKRVEEVVPDAFVRRADELELIDVTEEELAEREAPAPFERRHNLGRAVRQYLASTNFAALRQIALHQMADQVDEWLELYRARRGLLAPSGVREHILVSVHSPFNLERLLRAGVNLAHGLQGSLMVVQLHAPVYHRGEEVTRLPREYIEAVTKPVNGVFIEVELDEEKEVPDKLAEIIREKKITRLVVGHSARSRWEEFWRGSVLSAILHRNRHIDVLVVANRRAFSGKPAGEKPAHKPGGTEALPVCARNLPGRLKVYLGMAAGVGKTYRMLVDGNELLEKGLDVVAGYIETHGRDETCAQIGALEVLPRREVVYRGRNFDELDLDAVLKRRPQLVLIDELAHTNIPGVKNAKRYQDVLEIMRAGIDVYTTLNVQHLESLNDVVEEATGVKVRETVPDWVLDLAREVVLVDLAPSALLLRLEEGKVYPPGKAEQAMANFFQPANLTALRELALRRVAGHLDRQVEKNKHTVSYDGNILVAVNLRPAAERLIRRGFRLAYGLKSNLFVAYFNTGQMRSPAEERVYTYIKTLCQTMGVSFLERQVGRDRDVAVALLMLARELDSRQLFLGHSERNGWQKLLRGSIIDSLLREARDLDLHLIAPPRGEVPRPVRL</sequence>
<dbReference type="AlphaFoldDB" id="A0A1B7LI25"/>
<dbReference type="InterPro" id="IPR052023">
    <property type="entry name" value="Histidine_kinase_KdpD"/>
</dbReference>
<evidence type="ECO:0000313" key="5">
    <source>
        <dbReference type="EMBL" id="OAT86074.1"/>
    </source>
</evidence>
<dbReference type="SUPFAM" id="SSF52402">
    <property type="entry name" value="Adenine nucleotide alpha hydrolases-like"/>
    <property type="match status" value="2"/>
</dbReference>
<evidence type="ECO:0000256" key="2">
    <source>
        <dbReference type="ARBA" id="ARBA00022777"/>
    </source>
</evidence>
<dbReference type="GO" id="GO:0000155">
    <property type="term" value="F:phosphorelay sensor kinase activity"/>
    <property type="evidence" value="ECO:0007669"/>
    <property type="project" value="InterPro"/>
</dbReference>
<proteinExistence type="predicted"/>
<name>A0A1B7LI25_9FIRM</name>
<gene>
    <name evidence="5" type="ORF">A6M21_03880</name>
</gene>
<dbReference type="PANTHER" id="PTHR45569:SF1">
    <property type="entry name" value="SENSOR PROTEIN KDPD"/>
    <property type="match status" value="1"/>
</dbReference>
<dbReference type="InterPro" id="IPR003852">
    <property type="entry name" value="Sig_transdc_His_kinase_KdpD_N"/>
</dbReference>
<dbReference type="GO" id="GO:0005737">
    <property type="term" value="C:cytoplasm"/>
    <property type="evidence" value="ECO:0007669"/>
    <property type="project" value="UniProtKB-ARBA"/>
</dbReference>
<dbReference type="Gene3D" id="3.40.50.300">
    <property type="entry name" value="P-loop containing nucleotide triphosphate hydrolases"/>
    <property type="match status" value="2"/>
</dbReference>
<dbReference type="Proteomes" id="UP000078532">
    <property type="component" value="Unassembled WGS sequence"/>
</dbReference>
<dbReference type="STRING" id="1838280.A6M21_03880"/>
<keyword evidence="1" id="KW-0808">Transferase</keyword>
<dbReference type="Pfam" id="PF02702">
    <property type="entry name" value="KdpD"/>
    <property type="match status" value="2"/>
</dbReference>
<evidence type="ECO:0000256" key="3">
    <source>
        <dbReference type="ARBA" id="ARBA00023012"/>
    </source>
</evidence>
<evidence type="ECO:0000313" key="6">
    <source>
        <dbReference type="Proteomes" id="UP000078532"/>
    </source>
</evidence>
<feature type="domain" description="Signal transduction histidine kinase osmosensitive K+ channel sensor N-terminal" evidence="4">
    <location>
        <begin position="35"/>
        <end position="238"/>
    </location>
</feature>
<organism evidence="5 6">
    <name type="scientific">Desulfotomaculum copahuensis</name>
    <dbReference type="NCBI Taxonomy" id="1838280"/>
    <lineage>
        <taxon>Bacteria</taxon>
        <taxon>Bacillati</taxon>
        <taxon>Bacillota</taxon>
        <taxon>Clostridia</taxon>
        <taxon>Eubacteriales</taxon>
        <taxon>Desulfotomaculaceae</taxon>
        <taxon>Desulfotomaculum</taxon>
    </lineage>
</organism>
<dbReference type="InterPro" id="IPR027417">
    <property type="entry name" value="P-loop_NTPase"/>
</dbReference>
<keyword evidence="2" id="KW-0418">Kinase</keyword>
<dbReference type="EMBL" id="LYVF01000040">
    <property type="protein sequence ID" value="OAT86074.1"/>
    <property type="molecule type" value="Genomic_DNA"/>
</dbReference>
<feature type="domain" description="Signal transduction histidine kinase osmosensitive K+ channel sensor N-terminal" evidence="4">
    <location>
        <begin position="419"/>
        <end position="625"/>
    </location>
</feature>